<accession>A0A941IRU4</accession>
<feature type="domain" description="SpoVT-AbrB" evidence="8">
    <location>
        <begin position="86"/>
        <end position="129"/>
    </location>
</feature>
<evidence type="ECO:0000256" key="5">
    <source>
        <dbReference type="ARBA" id="ARBA00023125"/>
    </source>
</evidence>
<dbReference type="InterPro" id="IPR038619">
    <property type="entry name" value="MraZ_sf"/>
</dbReference>
<protein>
    <recommendedName>
        <fullName evidence="1 7">Transcriptional regulator MraZ</fullName>
    </recommendedName>
</protein>
<comment type="subunit">
    <text evidence="7">Forms oligomers.</text>
</comment>
<dbReference type="NCBIfam" id="TIGR00242">
    <property type="entry name" value="division/cell wall cluster transcriptional repressor MraZ"/>
    <property type="match status" value="1"/>
</dbReference>
<comment type="caution">
    <text evidence="9">The sequence shown here is derived from an EMBL/GenBank/DDBJ whole genome shotgun (WGS) entry which is preliminary data.</text>
</comment>
<keyword evidence="3" id="KW-0677">Repeat</keyword>
<keyword evidence="5 7" id="KW-0238">DNA-binding</keyword>
<dbReference type="HAMAP" id="MF_01008">
    <property type="entry name" value="MraZ"/>
    <property type="match status" value="1"/>
</dbReference>
<comment type="subcellular location">
    <subcellularLocation>
        <location evidence="7">Cytoplasm</location>
        <location evidence="7">Nucleoid</location>
    </subcellularLocation>
</comment>
<dbReference type="Pfam" id="PF02381">
    <property type="entry name" value="MraZ"/>
    <property type="match status" value="2"/>
</dbReference>
<keyword evidence="10" id="KW-1185">Reference proteome</keyword>
<evidence type="ECO:0000256" key="2">
    <source>
        <dbReference type="ARBA" id="ARBA00022490"/>
    </source>
</evidence>
<sequence length="158" mass="17713">MFLGTFQPRLDEKARLILPARLREEAARVDGTERLVITKGQEHCLTVWPAVRFAELAERIRALPAANGLTSPKAVRDHLRVLYASASEQGVDKQGRITLPAHLRDYAGLERDVTVIGADTHFEIWDAGRWREYLDAREPAFADLTEEVAAQLAGDRPD</sequence>
<dbReference type="RefSeq" id="WP_212533631.1">
    <property type="nucleotide sequence ID" value="NZ_JAGSOG010000392.1"/>
</dbReference>
<name>A0A941IRU4_9ACTN</name>
<keyword evidence="6 7" id="KW-0804">Transcription</keyword>
<dbReference type="AlphaFoldDB" id="A0A941IRU4"/>
<dbReference type="PANTHER" id="PTHR34701:SF1">
    <property type="entry name" value="TRANSCRIPTIONAL REGULATOR MRAZ"/>
    <property type="match status" value="1"/>
</dbReference>
<reference evidence="9" key="1">
    <citation type="submission" date="2021-04" db="EMBL/GenBank/DDBJ databases">
        <title>Genome based classification of Actinospica acidithermotolerans sp. nov., an actinobacterium isolated from an Indonesian hot spring.</title>
        <authorList>
            <person name="Kusuma A.B."/>
            <person name="Putra K.E."/>
            <person name="Nafisah S."/>
            <person name="Loh J."/>
            <person name="Nouioui I."/>
            <person name="Goodfellow M."/>
        </authorList>
    </citation>
    <scope>NUCLEOTIDE SEQUENCE</scope>
    <source>
        <strain evidence="9">CSCA 57</strain>
    </source>
</reference>
<dbReference type="GO" id="GO:0003700">
    <property type="term" value="F:DNA-binding transcription factor activity"/>
    <property type="evidence" value="ECO:0007669"/>
    <property type="project" value="UniProtKB-UniRule"/>
</dbReference>
<dbReference type="SUPFAM" id="SSF89447">
    <property type="entry name" value="AbrB/MazE/MraZ-like"/>
    <property type="match status" value="1"/>
</dbReference>
<dbReference type="CDD" id="cd16320">
    <property type="entry name" value="MraZ_N"/>
    <property type="match status" value="1"/>
</dbReference>
<dbReference type="GO" id="GO:2000143">
    <property type="term" value="P:negative regulation of DNA-templated transcription initiation"/>
    <property type="evidence" value="ECO:0007669"/>
    <property type="project" value="TreeGrafter"/>
</dbReference>
<feature type="domain" description="SpoVT-AbrB" evidence="8">
    <location>
        <begin position="5"/>
        <end position="52"/>
    </location>
</feature>
<dbReference type="InterPro" id="IPR007159">
    <property type="entry name" value="SpoVT-AbrB_dom"/>
</dbReference>
<evidence type="ECO:0000256" key="7">
    <source>
        <dbReference type="HAMAP-Rule" id="MF_01008"/>
    </source>
</evidence>
<dbReference type="InterPro" id="IPR037914">
    <property type="entry name" value="SpoVT-AbrB_sf"/>
</dbReference>
<proteinExistence type="inferred from homology"/>
<dbReference type="InterPro" id="IPR035642">
    <property type="entry name" value="MraZ_N"/>
</dbReference>
<evidence type="ECO:0000256" key="1">
    <source>
        <dbReference type="ARBA" id="ARBA00013860"/>
    </source>
</evidence>
<evidence type="ECO:0000313" key="9">
    <source>
        <dbReference type="EMBL" id="MBR7839190.1"/>
    </source>
</evidence>
<evidence type="ECO:0000313" key="10">
    <source>
        <dbReference type="Proteomes" id="UP000675781"/>
    </source>
</evidence>
<keyword evidence="4 7" id="KW-0805">Transcription regulation</keyword>
<dbReference type="Gene3D" id="3.40.1550.20">
    <property type="entry name" value="Transcriptional regulator MraZ domain"/>
    <property type="match status" value="1"/>
</dbReference>
<dbReference type="PANTHER" id="PTHR34701">
    <property type="entry name" value="TRANSCRIPTIONAL REGULATOR MRAZ"/>
    <property type="match status" value="1"/>
</dbReference>
<comment type="similarity">
    <text evidence="7">Belongs to the MraZ family.</text>
</comment>
<evidence type="ECO:0000256" key="4">
    <source>
        <dbReference type="ARBA" id="ARBA00023015"/>
    </source>
</evidence>
<organism evidence="9 10">
    <name type="scientific">Actinospica durhamensis</name>
    <dbReference type="NCBI Taxonomy" id="1508375"/>
    <lineage>
        <taxon>Bacteria</taxon>
        <taxon>Bacillati</taxon>
        <taxon>Actinomycetota</taxon>
        <taxon>Actinomycetes</taxon>
        <taxon>Catenulisporales</taxon>
        <taxon>Actinospicaceae</taxon>
        <taxon>Actinospica</taxon>
    </lineage>
</organism>
<gene>
    <name evidence="7 9" type="primary">mraZ</name>
    <name evidence="9" type="ORF">KDL01_38365</name>
</gene>
<dbReference type="InterPro" id="IPR003444">
    <property type="entry name" value="MraZ"/>
</dbReference>
<dbReference type="InterPro" id="IPR035644">
    <property type="entry name" value="MraZ_C"/>
</dbReference>
<evidence type="ECO:0000256" key="6">
    <source>
        <dbReference type="ARBA" id="ARBA00023163"/>
    </source>
</evidence>
<evidence type="ECO:0000256" key="3">
    <source>
        <dbReference type="ARBA" id="ARBA00022737"/>
    </source>
</evidence>
<dbReference type="GO" id="GO:0000976">
    <property type="term" value="F:transcription cis-regulatory region binding"/>
    <property type="evidence" value="ECO:0007669"/>
    <property type="project" value="TreeGrafter"/>
</dbReference>
<dbReference type="InterPro" id="IPR020603">
    <property type="entry name" value="MraZ_dom"/>
</dbReference>
<dbReference type="CDD" id="cd16321">
    <property type="entry name" value="MraZ_C"/>
    <property type="match status" value="1"/>
</dbReference>
<dbReference type="PROSITE" id="PS51740">
    <property type="entry name" value="SPOVT_ABRB"/>
    <property type="match status" value="2"/>
</dbReference>
<evidence type="ECO:0000259" key="8">
    <source>
        <dbReference type="PROSITE" id="PS51740"/>
    </source>
</evidence>
<dbReference type="Proteomes" id="UP000675781">
    <property type="component" value="Unassembled WGS sequence"/>
</dbReference>
<dbReference type="EMBL" id="JAGSOG010000392">
    <property type="protein sequence ID" value="MBR7839190.1"/>
    <property type="molecule type" value="Genomic_DNA"/>
</dbReference>
<dbReference type="GO" id="GO:0009295">
    <property type="term" value="C:nucleoid"/>
    <property type="evidence" value="ECO:0007669"/>
    <property type="project" value="UniProtKB-SubCell"/>
</dbReference>
<dbReference type="GO" id="GO:0005737">
    <property type="term" value="C:cytoplasm"/>
    <property type="evidence" value="ECO:0007669"/>
    <property type="project" value="UniProtKB-UniRule"/>
</dbReference>
<keyword evidence="2 7" id="KW-0963">Cytoplasm</keyword>